<proteinExistence type="predicted"/>
<dbReference type="AlphaFoldDB" id="A0A9P4YCG2"/>
<feature type="compositionally biased region" description="Basic and acidic residues" evidence="1">
    <location>
        <begin position="161"/>
        <end position="179"/>
    </location>
</feature>
<evidence type="ECO:0000256" key="1">
    <source>
        <dbReference type="SAM" id="MobiDB-lite"/>
    </source>
</evidence>
<feature type="compositionally biased region" description="Basic and acidic residues" evidence="1">
    <location>
        <begin position="26"/>
        <end position="61"/>
    </location>
</feature>
<comment type="caution">
    <text evidence="2">The sequence shown here is derived from an EMBL/GenBank/DDBJ whole genome shotgun (WGS) entry which is preliminary data.</text>
</comment>
<gene>
    <name evidence="2" type="ORF">M406DRAFT_349400</name>
</gene>
<feature type="compositionally biased region" description="Low complexity" evidence="1">
    <location>
        <begin position="284"/>
        <end position="298"/>
    </location>
</feature>
<sequence>MALPGEGSDVEALRKRIEYGLNLLGREENAATRERMKAAIEADRERLGQLENDQPQRERPRATPQRPRAMSKSKIWDVIEKANQVSAGEPPRKETPSHNQPQAERETPRREKEPTTPTAKGEDEQQRRAQIIAELQRRRDVLMAQLHPQPAAAAPDGPTAEETRREEEERARKKQEQAKLDLQTAVPRERSSGLSYSWVSPTVGSFGPEARDLPKPTRQTPPGPGRDAGGGRGSSSSSSSRTRTHSEDRHSTRPPPAAPAAKPATHHVRERTAHPYLSRRRKNNNNNSGSGSTSSRGGETQNEAGTAADTPTTSRRAGSASMNVNVNVKGIEGEAATAVLAGTGTEIETGVGGVSRQGEVCWRSS</sequence>
<organism evidence="2 3">
    <name type="scientific">Cryphonectria parasitica (strain ATCC 38755 / EP155)</name>
    <dbReference type="NCBI Taxonomy" id="660469"/>
    <lineage>
        <taxon>Eukaryota</taxon>
        <taxon>Fungi</taxon>
        <taxon>Dikarya</taxon>
        <taxon>Ascomycota</taxon>
        <taxon>Pezizomycotina</taxon>
        <taxon>Sordariomycetes</taxon>
        <taxon>Sordariomycetidae</taxon>
        <taxon>Diaporthales</taxon>
        <taxon>Cryphonectriaceae</taxon>
        <taxon>Cryphonectria-Endothia species complex</taxon>
        <taxon>Cryphonectria</taxon>
    </lineage>
</organism>
<dbReference type="EMBL" id="MU032344">
    <property type="protein sequence ID" value="KAF3770803.1"/>
    <property type="molecule type" value="Genomic_DNA"/>
</dbReference>
<feature type="compositionally biased region" description="Polar residues" evidence="1">
    <location>
        <begin position="192"/>
        <end position="203"/>
    </location>
</feature>
<dbReference type="GeneID" id="63839595"/>
<feature type="compositionally biased region" description="Polar residues" evidence="1">
    <location>
        <begin position="299"/>
        <end position="321"/>
    </location>
</feature>
<keyword evidence="3" id="KW-1185">Reference proteome</keyword>
<dbReference type="Proteomes" id="UP000803844">
    <property type="component" value="Unassembled WGS sequence"/>
</dbReference>
<evidence type="ECO:0000313" key="3">
    <source>
        <dbReference type="Proteomes" id="UP000803844"/>
    </source>
</evidence>
<evidence type="ECO:0000313" key="2">
    <source>
        <dbReference type="EMBL" id="KAF3770803.1"/>
    </source>
</evidence>
<dbReference type="OrthoDB" id="10625671at2759"/>
<accession>A0A9P4YCG2</accession>
<protein>
    <submittedName>
        <fullName evidence="2">Uncharacterized protein</fullName>
    </submittedName>
</protein>
<name>A0A9P4YCG2_CRYP1</name>
<feature type="region of interest" description="Disordered" evidence="1">
    <location>
        <begin position="26"/>
        <end position="321"/>
    </location>
</feature>
<feature type="compositionally biased region" description="Basic and acidic residues" evidence="1">
    <location>
        <begin position="103"/>
        <end position="127"/>
    </location>
</feature>
<reference evidence="2" key="1">
    <citation type="journal article" date="2020" name="Phytopathology">
        <title>Genome sequence of the chestnut blight fungus Cryphonectria parasitica EP155: A fundamental resource for an archetypical invasive plant pathogen.</title>
        <authorList>
            <person name="Crouch J.A."/>
            <person name="Dawe A."/>
            <person name="Aerts A."/>
            <person name="Barry K."/>
            <person name="Churchill A.C.L."/>
            <person name="Grimwood J."/>
            <person name="Hillman B."/>
            <person name="Milgroom M.G."/>
            <person name="Pangilinan J."/>
            <person name="Smith M."/>
            <person name="Salamov A."/>
            <person name="Schmutz J."/>
            <person name="Yadav J."/>
            <person name="Grigoriev I.V."/>
            <person name="Nuss D."/>
        </authorList>
    </citation>
    <scope>NUCLEOTIDE SEQUENCE</scope>
    <source>
        <strain evidence="2">EP155</strain>
    </source>
</reference>
<dbReference type="RefSeq" id="XP_040781764.1">
    <property type="nucleotide sequence ID" value="XM_040922466.1"/>
</dbReference>